<accession>A0A810N1B0</accession>
<keyword evidence="4" id="KW-1133">Transmembrane helix</keyword>
<keyword evidence="8" id="KW-1185">Reference proteome</keyword>
<dbReference type="SUPFAM" id="SSF55874">
    <property type="entry name" value="ATPase domain of HSP90 chaperone/DNA topoisomerase II/histidine kinase"/>
    <property type="match status" value="1"/>
</dbReference>
<dbReference type="InterPro" id="IPR036890">
    <property type="entry name" value="HATPase_C_sf"/>
</dbReference>
<dbReference type="GO" id="GO:0046983">
    <property type="term" value="F:protein dimerization activity"/>
    <property type="evidence" value="ECO:0007669"/>
    <property type="project" value="InterPro"/>
</dbReference>
<feature type="domain" description="Histidine kinase/HSP90-like ATPase" evidence="5">
    <location>
        <begin position="288"/>
        <end position="372"/>
    </location>
</feature>
<dbReference type="PANTHER" id="PTHR24421:SF59">
    <property type="entry name" value="OXYGEN SENSOR HISTIDINE KINASE NREB"/>
    <property type="match status" value="1"/>
</dbReference>
<keyword evidence="1" id="KW-0808">Transferase</keyword>
<evidence type="ECO:0000313" key="8">
    <source>
        <dbReference type="Proteomes" id="UP000680866"/>
    </source>
</evidence>
<dbReference type="AlphaFoldDB" id="A0A810N1B0"/>
<evidence type="ECO:0000256" key="2">
    <source>
        <dbReference type="ARBA" id="ARBA00022777"/>
    </source>
</evidence>
<feature type="transmembrane region" description="Helical" evidence="4">
    <location>
        <begin position="92"/>
        <end position="110"/>
    </location>
</feature>
<keyword evidence="2" id="KW-0418">Kinase</keyword>
<feature type="domain" description="Signal transduction histidine kinase subgroup 3 dimerisation and phosphoacceptor" evidence="6">
    <location>
        <begin position="191"/>
        <end position="253"/>
    </location>
</feature>
<dbReference type="CDD" id="cd16917">
    <property type="entry name" value="HATPase_UhpB-NarQ-NarX-like"/>
    <property type="match status" value="1"/>
</dbReference>
<keyword evidence="4" id="KW-0472">Membrane</keyword>
<reference evidence="7" key="1">
    <citation type="submission" date="2020-08" db="EMBL/GenBank/DDBJ databases">
        <title>Whole genome shotgun sequence of Polymorphospora rubra NBRC 101157.</title>
        <authorList>
            <person name="Komaki H."/>
            <person name="Tamura T."/>
        </authorList>
    </citation>
    <scope>NUCLEOTIDE SEQUENCE</scope>
    <source>
        <strain evidence="7">NBRC 101157</strain>
    </source>
</reference>
<feature type="transmembrane region" description="Helical" evidence="4">
    <location>
        <begin position="42"/>
        <end position="61"/>
    </location>
</feature>
<dbReference type="GO" id="GO:0016020">
    <property type="term" value="C:membrane"/>
    <property type="evidence" value="ECO:0007669"/>
    <property type="project" value="InterPro"/>
</dbReference>
<dbReference type="Pfam" id="PF02518">
    <property type="entry name" value="HATPase_c"/>
    <property type="match status" value="1"/>
</dbReference>
<dbReference type="Pfam" id="PF07730">
    <property type="entry name" value="HisKA_3"/>
    <property type="match status" value="1"/>
</dbReference>
<feature type="transmembrane region" description="Helical" evidence="4">
    <location>
        <begin position="122"/>
        <end position="148"/>
    </location>
</feature>
<dbReference type="KEGG" id="pry:Prubr_44120"/>
<evidence type="ECO:0000259" key="6">
    <source>
        <dbReference type="Pfam" id="PF07730"/>
    </source>
</evidence>
<sequence>MKRFEPDLWAGILGTLLCAAVSLSVLVAQLQGGDVTVGPGWVWWLCFGAYVVAWTACAWLVDLLPRRILHAVFAAQVVLGATVVLLAPRAGFIPIVLVFTAALSVYLVPWQVTAGVIVANTAVAAAAAVLTTAPLAAVLGTALIYLLLQLGTTLGTKAHLREIQTRRKLAAAHTELRAAGALLAESSRADERLRIARELHDLIGHQLTVLTLELEIASHQSTPPASEHVTRAARVARELLADVRTTVGELRHRAPDLRHTLEHIVAELPEPAVHLRIDDAVQVDEGRTTALIRCVQEVVTNTIRHSEASQMWIEITAADDGGVTFTAWDDGRGADRIVVGNGLRGIVERVTELGGRARFSADRGFKVVAEVPAP</sequence>
<name>A0A810N1B0_9ACTN</name>
<feature type="transmembrane region" description="Helical" evidence="4">
    <location>
        <begin position="68"/>
        <end position="86"/>
    </location>
</feature>
<gene>
    <name evidence="7" type="ORF">Prubr_44120</name>
</gene>
<evidence type="ECO:0000256" key="1">
    <source>
        <dbReference type="ARBA" id="ARBA00022679"/>
    </source>
</evidence>
<evidence type="ECO:0000259" key="5">
    <source>
        <dbReference type="Pfam" id="PF02518"/>
    </source>
</evidence>
<dbReference type="PANTHER" id="PTHR24421">
    <property type="entry name" value="NITRATE/NITRITE SENSOR PROTEIN NARX-RELATED"/>
    <property type="match status" value="1"/>
</dbReference>
<evidence type="ECO:0000313" key="7">
    <source>
        <dbReference type="EMBL" id="BCJ67391.1"/>
    </source>
</evidence>
<dbReference type="InterPro" id="IPR003594">
    <property type="entry name" value="HATPase_dom"/>
</dbReference>
<dbReference type="RefSeq" id="WP_212816730.1">
    <property type="nucleotide sequence ID" value="NZ_AP023359.1"/>
</dbReference>
<dbReference type="EMBL" id="AP023359">
    <property type="protein sequence ID" value="BCJ67391.1"/>
    <property type="molecule type" value="Genomic_DNA"/>
</dbReference>
<proteinExistence type="predicted"/>
<keyword evidence="3" id="KW-0902">Two-component regulatory system</keyword>
<dbReference type="Gene3D" id="3.30.565.10">
    <property type="entry name" value="Histidine kinase-like ATPase, C-terminal domain"/>
    <property type="match status" value="1"/>
</dbReference>
<keyword evidence="4" id="KW-0812">Transmembrane</keyword>
<dbReference type="Proteomes" id="UP000680866">
    <property type="component" value="Chromosome"/>
</dbReference>
<evidence type="ECO:0000256" key="4">
    <source>
        <dbReference type="SAM" id="Phobius"/>
    </source>
</evidence>
<dbReference type="GO" id="GO:0000155">
    <property type="term" value="F:phosphorelay sensor kinase activity"/>
    <property type="evidence" value="ECO:0007669"/>
    <property type="project" value="InterPro"/>
</dbReference>
<dbReference type="InterPro" id="IPR050482">
    <property type="entry name" value="Sensor_HK_TwoCompSys"/>
</dbReference>
<dbReference type="InterPro" id="IPR011712">
    <property type="entry name" value="Sig_transdc_His_kin_sub3_dim/P"/>
</dbReference>
<evidence type="ECO:0000256" key="3">
    <source>
        <dbReference type="ARBA" id="ARBA00023012"/>
    </source>
</evidence>
<protein>
    <submittedName>
        <fullName evidence="7">Uncharacterized protein</fullName>
    </submittedName>
</protein>
<dbReference type="Gene3D" id="1.20.5.1930">
    <property type="match status" value="1"/>
</dbReference>
<organism evidence="7 8">
    <name type="scientific">Polymorphospora rubra</name>
    <dbReference type="NCBI Taxonomy" id="338584"/>
    <lineage>
        <taxon>Bacteria</taxon>
        <taxon>Bacillati</taxon>
        <taxon>Actinomycetota</taxon>
        <taxon>Actinomycetes</taxon>
        <taxon>Micromonosporales</taxon>
        <taxon>Micromonosporaceae</taxon>
        <taxon>Polymorphospora</taxon>
    </lineage>
</organism>